<dbReference type="InterPro" id="IPR054491">
    <property type="entry name" value="MGH1-like_GH"/>
</dbReference>
<dbReference type="EMBL" id="JBHTKM010000063">
    <property type="protein sequence ID" value="MFD1017245.1"/>
    <property type="molecule type" value="Genomic_DNA"/>
</dbReference>
<dbReference type="InterPro" id="IPR008928">
    <property type="entry name" value="6-hairpin_glycosidase_sf"/>
</dbReference>
<organism evidence="2 3">
    <name type="scientific">Winogradskyella rapida</name>
    <dbReference type="NCBI Taxonomy" id="549701"/>
    <lineage>
        <taxon>Bacteria</taxon>
        <taxon>Pseudomonadati</taxon>
        <taxon>Bacteroidota</taxon>
        <taxon>Flavobacteriia</taxon>
        <taxon>Flavobacteriales</taxon>
        <taxon>Flavobacteriaceae</taxon>
        <taxon>Winogradskyella</taxon>
    </lineage>
</organism>
<dbReference type="PANTHER" id="PTHR10412:SF21">
    <property type="entry name" value="ALPHA,ALPHA-TREHALASE"/>
    <property type="match status" value="1"/>
</dbReference>
<protein>
    <submittedName>
        <fullName evidence="2">Amylo-alpha-1,6-glucosidase</fullName>
    </submittedName>
</protein>
<proteinExistence type="predicted"/>
<dbReference type="PANTHER" id="PTHR10412">
    <property type="entry name" value="MANNOSYL-OLIGOSACCHARIDE GLUCOSIDASE"/>
    <property type="match status" value="1"/>
</dbReference>
<feature type="domain" description="Mannosylglycerate hydrolase MGH1-like glycoside hydrolase" evidence="1">
    <location>
        <begin position="32"/>
        <end position="426"/>
    </location>
</feature>
<dbReference type="Pfam" id="PF22422">
    <property type="entry name" value="MGH1-like_GH"/>
    <property type="match status" value="1"/>
</dbReference>
<reference evidence="3" key="1">
    <citation type="journal article" date="2019" name="Int. J. Syst. Evol. Microbiol.">
        <title>The Global Catalogue of Microorganisms (GCM) 10K type strain sequencing project: providing services to taxonomists for standard genome sequencing and annotation.</title>
        <authorList>
            <consortium name="The Broad Institute Genomics Platform"/>
            <consortium name="The Broad Institute Genome Sequencing Center for Infectious Disease"/>
            <person name="Wu L."/>
            <person name="Ma J."/>
        </authorList>
    </citation>
    <scope>NUCLEOTIDE SEQUENCE [LARGE SCALE GENOMIC DNA]</scope>
    <source>
        <strain evidence="3">CCUG 56098</strain>
    </source>
</reference>
<sequence length="436" mass="50820">MTKENLIQTAKTVLNNNFNEDKGFTIPCEGLYPFQWNWDSGFIAIGFAHYDAVKAKREIEALLSAQWENGFLPHIVFHNDSDTYFPGPEFHLSKLHPLASKSHRTTGMTQPPVLGFVLKELYDIIDDKEDTLNFIKANIDKVFDNHKHFYTHRDPNQEGLVYIYHNWESGTDNSPIWDDIWDTMDPPHYKFERRDTTHVDPTQRPSNREYDYYLHLIEIAKAHNYDDAKIAELSPFLVQDPLVNSMLIKSNAALIELYELIGDNADKIETLKQWQTKAIARFNEKLFNEKLGAYVHYDLRNEKQIEFITSSSFTPLFAGIPNEAQAKIVIDTLTSKFATEAHYLCASFDPESDRYNPKKYWRGPIWINLNWLLYKGLKTYDYTDLAKRVKDDSITLIEKYGFYEYFDPRKEVKDNAGYGGHNFSWSAALFLDLLKS</sequence>
<evidence type="ECO:0000313" key="3">
    <source>
        <dbReference type="Proteomes" id="UP001597086"/>
    </source>
</evidence>
<evidence type="ECO:0000313" key="2">
    <source>
        <dbReference type="EMBL" id="MFD1017245.1"/>
    </source>
</evidence>
<dbReference type="InterPro" id="IPR012341">
    <property type="entry name" value="6hp_glycosidase-like_sf"/>
</dbReference>
<comment type="caution">
    <text evidence="2">The sequence shown here is derived from an EMBL/GenBank/DDBJ whole genome shotgun (WGS) entry which is preliminary data.</text>
</comment>
<gene>
    <name evidence="2" type="ORF">ACFQ13_15055</name>
</gene>
<dbReference type="Gene3D" id="1.50.10.10">
    <property type="match status" value="1"/>
</dbReference>
<dbReference type="Proteomes" id="UP001597086">
    <property type="component" value="Unassembled WGS sequence"/>
</dbReference>
<dbReference type="RefSeq" id="WP_386118777.1">
    <property type="nucleotide sequence ID" value="NZ_JBHTKM010000063.1"/>
</dbReference>
<evidence type="ECO:0000259" key="1">
    <source>
        <dbReference type="Pfam" id="PF22422"/>
    </source>
</evidence>
<dbReference type="InterPro" id="IPR004888">
    <property type="entry name" value="Glycoside_hydrolase_63"/>
</dbReference>
<accession>A0ABW3KWF3</accession>
<dbReference type="SUPFAM" id="SSF48208">
    <property type="entry name" value="Six-hairpin glycosidases"/>
    <property type="match status" value="1"/>
</dbReference>
<name>A0ABW3KWF3_9FLAO</name>
<keyword evidence="3" id="KW-1185">Reference proteome</keyword>